<dbReference type="Proteomes" id="UP000198882">
    <property type="component" value="Unassembled WGS sequence"/>
</dbReference>
<evidence type="ECO:0000313" key="3">
    <source>
        <dbReference type="EMBL" id="SDJ66548.1"/>
    </source>
</evidence>
<dbReference type="PRINTS" id="PR01438">
    <property type="entry name" value="UNVRSLSTRESS"/>
</dbReference>
<evidence type="ECO:0000259" key="2">
    <source>
        <dbReference type="Pfam" id="PF00582"/>
    </source>
</evidence>
<dbReference type="PANTHER" id="PTHR46268">
    <property type="entry name" value="STRESS RESPONSE PROTEIN NHAX"/>
    <property type="match status" value="1"/>
</dbReference>
<sequence length="140" mass="15837">MARHILVPFDDSPPSTKALEYALREYPEEQLTVVHVLNPRQYHLYDEGYAYTPELIEQVEARGEELLERARETSREHDVEIETALIEGVPARAINEYVDEHGVDHVVMGSHGRSGPTRILLGSIAETVVRRSPVPVTVVR</sequence>
<feature type="domain" description="UspA" evidence="2">
    <location>
        <begin position="1"/>
        <end position="140"/>
    </location>
</feature>
<proteinExistence type="inferred from homology"/>
<name>A0A1G8VKC9_9EURY</name>
<dbReference type="AlphaFoldDB" id="A0A1G8VKC9"/>
<organism evidence="3 4">
    <name type="scientific">Natronorubrum texcoconense</name>
    <dbReference type="NCBI Taxonomy" id="1095776"/>
    <lineage>
        <taxon>Archaea</taxon>
        <taxon>Methanobacteriati</taxon>
        <taxon>Methanobacteriota</taxon>
        <taxon>Stenosarchaea group</taxon>
        <taxon>Halobacteria</taxon>
        <taxon>Halobacteriales</taxon>
        <taxon>Natrialbaceae</taxon>
        <taxon>Natronorubrum</taxon>
    </lineage>
</organism>
<dbReference type="SUPFAM" id="SSF52402">
    <property type="entry name" value="Adenine nucleotide alpha hydrolases-like"/>
    <property type="match status" value="1"/>
</dbReference>
<dbReference type="InterPro" id="IPR014729">
    <property type="entry name" value="Rossmann-like_a/b/a_fold"/>
</dbReference>
<dbReference type="PANTHER" id="PTHR46268:SF24">
    <property type="entry name" value="UNIVERSAL STRESS PROTEIN"/>
    <property type="match status" value="1"/>
</dbReference>
<dbReference type="Gene3D" id="3.40.50.620">
    <property type="entry name" value="HUPs"/>
    <property type="match status" value="1"/>
</dbReference>
<dbReference type="STRING" id="1095776.SAMN04515672_1384"/>
<dbReference type="EMBL" id="FNFE01000001">
    <property type="protein sequence ID" value="SDJ66548.1"/>
    <property type="molecule type" value="Genomic_DNA"/>
</dbReference>
<dbReference type="InterPro" id="IPR006015">
    <property type="entry name" value="Universal_stress_UspA"/>
</dbReference>
<dbReference type="RefSeq" id="WP_090303801.1">
    <property type="nucleotide sequence ID" value="NZ_FNFE01000001.1"/>
</dbReference>
<reference evidence="4" key="1">
    <citation type="submission" date="2016-10" db="EMBL/GenBank/DDBJ databases">
        <authorList>
            <person name="Varghese N."/>
            <person name="Submissions S."/>
        </authorList>
    </citation>
    <scope>NUCLEOTIDE SEQUENCE [LARGE SCALE GENOMIC DNA]</scope>
    <source>
        <strain evidence="4">B4,CECT 8067,JCM 17497</strain>
    </source>
</reference>
<accession>A0A1G8VKC9</accession>
<evidence type="ECO:0000256" key="1">
    <source>
        <dbReference type="ARBA" id="ARBA00008791"/>
    </source>
</evidence>
<gene>
    <name evidence="3" type="ORF">SAMN04515672_1384</name>
</gene>
<dbReference type="OrthoDB" id="105697at2157"/>
<evidence type="ECO:0000313" key="4">
    <source>
        <dbReference type="Proteomes" id="UP000198882"/>
    </source>
</evidence>
<dbReference type="Pfam" id="PF00582">
    <property type="entry name" value="Usp"/>
    <property type="match status" value="1"/>
</dbReference>
<keyword evidence="4" id="KW-1185">Reference proteome</keyword>
<dbReference type="InterPro" id="IPR006016">
    <property type="entry name" value="UspA"/>
</dbReference>
<protein>
    <submittedName>
        <fullName evidence="3">Nucleotide-binding universal stress protein, UspA family</fullName>
    </submittedName>
</protein>
<comment type="similarity">
    <text evidence="1">Belongs to the universal stress protein A family.</text>
</comment>
<dbReference type="CDD" id="cd00293">
    <property type="entry name" value="USP-like"/>
    <property type="match status" value="1"/>
</dbReference>